<feature type="transmembrane region" description="Helical" evidence="2">
    <location>
        <begin position="15"/>
        <end position="36"/>
    </location>
</feature>
<keyword evidence="2" id="KW-0812">Transmembrane</keyword>
<name>A0ABU0TY42_MICTR</name>
<sequence length="262" mass="26435">MTPSAGDTEPMRRGVAWGIAGGIVLVALAVGVLVAMTAGVERAPSSPATAPISASPSPTPSPTPTATPTPTARPGTALVQRDGAGVVRMLVAGDSLAAGFFASEKALGFTTLVADAVGPVEMTTAAYAHQTLTTVAAITDVPDDLGLAVIELGTNDVGLPTPLVDFEQNYAGLLDRVRVSSPTAALVCVGTWTSDGGAYDEVIARACGERGGIYVGLADAFADPANHGPAGRETFAGEGDDFHPNDAGHRAIAERILLALSY</sequence>
<dbReference type="InterPro" id="IPR013830">
    <property type="entry name" value="SGNH_hydro"/>
</dbReference>
<dbReference type="Gene3D" id="3.40.50.1110">
    <property type="entry name" value="SGNH hydrolase"/>
    <property type="match status" value="1"/>
</dbReference>
<dbReference type="CDD" id="cd00229">
    <property type="entry name" value="SGNH_hydrolase"/>
    <property type="match status" value="1"/>
</dbReference>
<dbReference type="EC" id="3.1.2.-" evidence="4"/>
<dbReference type="InterPro" id="IPR051532">
    <property type="entry name" value="Ester_Hydrolysis_Enzymes"/>
</dbReference>
<accession>A0ABU0TY42</accession>
<feature type="domain" description="SGNH hydrolase-type esterase" evidence="3">
    <location>
        <begin position="92"/>
        <end position="251"/>
    </location>
</feature>
<keyword evidence="4" id="KW-0378">Hydrolase</keyword>
<dbReference type="EC" id="3.1.2.2" evidence="4"/>
<keyword evidence="2" id="KW-1133">Transmembrane helix</keyword>
<feature type="compositionally biased region" description="Low complexity" evidence="1">
    <location>
        <begin position="43"/>
        <end position="56"/>
    </location>
</feature>
<gene>
    <name evidence="4" type="ORF">QE412_003160</name>
</gene>
<evidence type="ECO:0000313" key="5">
    <source>
        <dbReference type="Proteomes" id="UP001226691"/>
    </source>
</evidence>
<evidence type="ECO:0000313" key="4">
    <source>
        <dbReference type="EMBL" id="MDQ1124587.1"/>
    </source>
</evidence>
<evidence type="ECO:0000256" key="2">
    <source>
        <dbReference type="SAM" id="Phobius"/>
    </source>
</evidence>
<evidence type="ECO:0000256" key="1">
    <source>
        <dbReference type="SAM" id="MobiDB-lite"/>
    </source>
</evidence>
<dbReference type="InterPro" id="IPR036514">
    <property type="entry name" value="SGNH_hydro_sf"/>
</dbReference>
<keyword evidence="5" id="KW-1185">Reference proteome</keyword>
<dbReference type="PANTHER" id="PTHR30383">
    <property type="entry name" value="THIOESTERASE 1/PROTEASE 1/LYSOPHOSPHOLIPASE L1"/>
    <property type="match status" value="1"/>
</dbReference>
<comment type="caution">
    <text evidence="4">The sequence shown here is derived from an EMBL/GenBank/DDBJ whole genome shotgun (WGS) entry which is preliminary data.</text>
</comment>
<dbReference type="EC" id="3.1.1.5" evidence="4"/>
<dbReference type="EMBL" id="JAUTBF010000001">
    <property type="protein sequence ID" value="MDQ1124587.1"/>
    <property type="molecule type" value="Genomic_DNA"/>
</dbReference>
<feature type="region of interest" description="Disordered" evidence="1">
    <location>
        <begin position="43"/>
        <end position="75"/>
    </location>
</feature>
<dbReference type="EC" id="3.1.1.2" evidence="4"/>
<organism evidence="4 5">
    <name type="scientific">Microbacterium trichothecenolyticum</name>
    <name type="common">Aureobacterium trichothecenolyticum</name>
    <dbReference type="NCBI Taxonomy" id="69370"/>
    <lineage>
        <taxon>Bacteria</taxon>
        <taxon>Bacillati</taxon>
        <taxon>Actinomycetota</taxon>
        <taxon>Actinomycetes</taxon>
        <taxon>Micrococcales</taxon>
        <taxon>Microbacteriaceae</taxon>
        <taxon>Microbacterium</taxon>
    </lineage>
</organism>
<reference evidence="4 5" key="1">
    <citation type="submission" date="2023-07" db="EMBL/GenBank/DDBJ databases">
        <title>Functional and genomic diversity of the sorghum phyllosphere microbiome.</title>
        <authorList>
            <person name="Shade A."/>
        </authorList>
    </citation>
    <scope>NUCLEOTIDE SEQUENCE [LARGE SCALE GENOMIC DNA]</scope>
    <source>
        <strain evidence="4 5">SORGH_AS_1207</strain>
    </source>
</reference>
<dbReference type="PANTHER" id="PTHR30383:SF5">
    <property type="entry name" value="SGNH HYDROLASE-TYPE ESTERASE DOMAIN-CONTAINING PROTEIN"/>
    <property type="match status" value="1"/>
</dbReference>
<dbReference type="SUPFAM" id="SSF52266">
    <property type="entry name" value="SGNH hydrolase"/>
    <property type="match status" value="1"/>
</dbReference>
<proteinExistence type="predicted"/>
<evidence type="ECO:0000259" key="3">
    <source>
        <dbReference type="Pfam" id="PF13472"/>
    </source>
</evidence>
<dbReference type="Proteomes" id="UP001226691">
    <property type="component" value="Unassembled WGS sequence"/>
</dbReference>
<feature type="compositionally biased region" description="Pro residues" evidence="1">
    <location>
        <begin position="57"/>
        <end position="67"/>
    </location>
</feature>
<dbReference type="Pfam" id="PF13472">
    <property type="entry name" value="Lipase_GDSL_2"/>
    <property type="match status" value="1"/>
</dbReference>
<protein>
    <submittedName>
        <fullName evidence="4">Acyl-CoA thioesterase-1</fullName>
        <ecNumber evidence="4">3.1.1.2</ecNumber>
        <ecNumber evidence="4">3.1.1.5</ecNumber>
        <ecNumber evidence="4">3.1.2.-</ecNumber>
        <ecNumber evidence="4">3.1.2.2</ecNumber>
    </submittedName>
</protein>
<dbReference type="GO" id="GO:0004622">
    <property type="term" value="F:phosphatidylcholine lysophospholipase activity"/>
    <property type="evidence" value="ECO:0007669"/>
    <property type="project" value="UniProtKB-EC"/>
</dbReference>
<dbReference type="GO" id="GO:0004064">
    <property type="term" value="F:arylesterase activity"/>
    <property type="evidence" value="ECO:0007669"/>
    <property type="project" value="UniProtKB-EC"/>
</dbReference>
<keyword evidence="2" id="KW-0472">Membrane</keyword>